<organism evidence="1 2">
    <name type="scientific">Hydrocarboniphaga effusa AP103</name>
    <dbReference type="NCBI Taxonomy" id="1172194"/>
    <lineage>
        <taxon>Bacteria</taxon>
        <taxon>Pseudomonadati</taxon>
        <taxon>Pseudomonadota</taxon>
        <taxon>Gammaproteobacteria</taxon>
        <taxon>Nevskiales</taxon>
        <taxon>Nevskiaceae</taxon>
        <taxon>Hydrocarboniphaga</taxon>
    </lineage>
</organism>
<reference evidence="1 2" key="1">
    <citation type="journal article" date="2012" name="J. Bacteriol.">
        <title>Genome Sequence of n-Alkane-Degrading Hydrocarboniphaga effusa Strain AP103T (ATCC BAA-332T).</title>
        <authorList>
            <person name="Chang H.K."/>
            <person name="Zylstra G.J."/>
            <person name="Chae J.C."/>
        </authorList>
    </citation>
    <scope>NUCLEOTIDE SEQUENCE [LARGE SCALE GENOMIC DNA]</scope>
    <source>
        <strain evidence="1 2">AP103</strain>
    </source>
</reference>
<evidence type="ECO:0000313" key="1">
    <source>
        <dbReference type="EMBL" id="EIT69736.1"/>
    </source>
</evidence>
<evidence type="ECO:0000313" key="2">
    <source>
        <dbReference type="Proteomes" id="UP000003704"/>
    </source>
</evidence>
<accession>I8I1T2</accession>
<dbReference type="Proteomes" id="UP000003704">
    <property type="component" value="Unassembled WGS sequence"/>
</dbReference>
<dbReference type="EMBL" id="AKGD01000002">
    <property type="protein sequence ID" value="EIT69736.1"/>
    <property type="molecule type" value="Genomic_DNA"/>
</dbReference>
<keyword evidence="2" id="KW-1185">Reference proteome</keyword>
<name>I8I1T2_9GAMM</name>
<comment type="caution">
    <text evidence="1">The sequence shown here is derived from an EMBL/GenBank/DDBJ whole genome shotgun (WGS) entry which is preliminary data.</text>
</comment>
<proteinExistence type="predicted"/>
<dbReference type="STRING" id="1172194.WQQ_33180"/>
<protein>
    <submittedName>
        <fullName evidence="1">Uncharacterized protein</fullName>
    </submittedName>
</protein>
<dbReference type="AlphaFoldDB" id="I8I1T2"/>
<sequence length="81" mass="8799">MKECQASDHVHDAPAVEIEVRGADPDAAKERVKANLATTDGVWIEDKKPMAQWARDVAEFRATKTIAAMRKAIDARGGLAP</sequence>
<gene>
    <name evidence="1" type="ORF">WQQ_33180</name>
</gene>